<reference evidence="3" key="1">
    <citation type="submission" date="2022-07" db="EMBL/GenBank/DDBJ databases">
        <title>Fungi with potential for degradation of polypropylene.</title>
        <authorList>
            <person name="Gostincar C."/>
        </authorList>
    </citation>
    <scope>NUCLEOTIDE SEQUENCE</scope>
    <source>
        <strain evidence="3">EXF-13308</strain>
    </source>
</reference>
<evidence type="ECO:0000313" key="4">
    <source>
        <dbReference type="Proteomes" id="UP001174694"/>
    </source>
</evidence>
<evidence type="ECO:0000259" key="2">
    <source>
        <dbReference type="PROSITE" id="PS51212"/>
    </source>
</evidence>
<name>A0AA38VJI2_9PEZI</name>
<feature type="domain" description="WSC" evidence="2">
    <location>
        <begin position="36"/>
        <end position="146"/>
    </location>
</feature>
<evidence type="ECO:0000256" key="1">
    <source>
        <dbReference type="SAM" id="SignalP"/>
    </source>
</evidence>
<sequence length="400" mass="41637">MGWSRAVASAVLAAAGFADLVLSQGYYGGDQTDCPTARYLGCFQGDLTSNIPFAPLPYTSGNPSYNYPDFSLDVMYNNTVTPLTCFTVCRGHGFAYSYMNSGNCHCGMLSPYYFDAVLGGNCTAPCGADSTQTCGGFDDAGTDVYADPSFADPVELDTIIDTSASLELLASQYKYLGCFYLPNFPTADSNAGLVPFADSEQCFEHCASLGYPLADGVYDSESSSVLCTCGQEFGYGSYQVKLSDASGRCQASCSSGETDVCDPTTEVCCGSANYYPVYINKELTGCYTPQIPGYGPPESGEYICAPSPAASLVGGPTSLTTASFGALETINTKPAPTHPLSVVGGGSTYYMYGCYGDGPESVLYGSTSNVGIMSATIGGLGYCAGACAGSWSYFAVASGR</sequence>
<keyword evidence="4" id="KW-1185">Reference proteome</keyword>
<feature type="domain" description="WSC" evidence="2">
    <location>
        <begin position="172"/>
        <end position="281"/>
    </location>
</feature>
<comment type="caution">
    <text evidence="3">The sequence shown here is derived from an EMBL/GenBank/DDBJ whole genome shotgun (WGS) entry which is preliminary data.</text>
</comment>
<evidence type="ECO:0000313" key="3">
    <source>
        <dbReference type="EMBL" id="KAJ9155741.1"/>
    </source>
</evidence>
<organism evidence="3 4">
    <name type="scientific">Pleurostoma richardsiae</name>
    <dbReference type="NCBI Taxonomy" id="41990"/>
    <lineage>
        <taxon>Eukaryota</taxon>
        <taxon>Fungi</taxon>
        <taxon>Dikarya</taxon>
        <taxon>Ascomycota</taxon>
        <taxon>Pezizomycotina</taxon>
        <taxon>Sordariomycetes</taxon>
        <taxon>Sordariomycetidae</taxon>
        <taxon>Calosphaeriales</taxon>
        <taxon>Pleurostomataceae</taxon>
        <taxon>Pleurostoma</taxon>
    </lineage>
</organism>
<accession>A0AA38VJI2</accession>
<dbReference type="EMBL" id="JANBVO010000003">
    <property type="protein sequence ID" value="KAJ9155741.1"/>
    <property type="molecule type" value="Genomic_DNA"/>
</dbReference>
<proteinExistence type="predicted"/>
<feature type="chain" id="PRO_5041359731" description="WSC domain-containing protein" evidence="1">
    <location>
        <begin position="24"/>
        <end position="400"/>
    </location>
</feature>
<dbReference type="Proteomes" id="UP001174694">
    <property type="component" value="Unassembled WGS sequence"/>
</dbReference>
<dbReference type="PROSITE" id="PS51212">
    <property type="entry name" value="WSC"/>
    <property type="match status" value="2"/>
</dbReference>
<gene>
    <name evidence="3" type="ORF">NKR23_g2021</name>
</gene>
<protein>
    <recommendedName>
        <fullName evidence="2">WSC domain-containing protein</fullName>
    </recommendedName>
</protein>
<dbReference type="AlphaFoldDB" id="A0AA38VJI2"/>
<dbReference type="Pfam" id="PF01822">
    <property type="entry name" value="WSC"/>
    <property type="match status" value="1"/>
</dbReference>
<keyword evidence="1" id="KW-0732">Signal</keyword>
<feature type="signal peptide" evidence="1">
    <location>
        <begin position="1"/>
        <end position="23"/>
    </location>
</feature>
<dbReference type="InterPro" id="IPR002889">
    <property type="entry name" value="WSC_carb-bd"/>
</dbReference>